<reference evidence="1" key="1">
    <citation type="submission" date="2020-11" db="EMBL/GenBank/DDBJ databases">
        <authorList>
            <person name="Tran Van P."/>
        </authorList>
    </citation>
    <scope>NUCLEOTIDE SEQUENCE</scope>
</reference>
<protein>
    <submittedName>
        <fullName evidence="1">Uncharacterized protein</fullName>
    </submittedName>
</protein>
<organism evidence="1">
    <name type="scientific">Cyprideis torosa</name>
    <dbReference type="NCBI Taxonomy" id="163714"/>
    <lineage>
        <taxon>Eukaryota</taxon>
        <taxon>Metazoa</taxon>
        <taxon>Ecdysozoa</taxon>
        <taxon>Arthropoda</taxon>
        <taxon>Crustacea</taxon>
        <taxon>Oligostraca</taxon>
        <taxon>Ostracoda</taxon>
        <taxon>Podocopa</taxon>
        <taxon>Podocopida</taxon>
        <taxon>Cytherocopina</taxon>
        <taxon>Cytheroidea</taxon>
        <taxon>Cytherideidae</taxon>
        <taxon>Cyprideis</taxon>
    </lineage>
</organism>
<name>A0A7R8WI21_9CRUS</name>
<dbReference type="AlphaFoldDB" id="A0A7R8WI21"/>
<evidence type="ECO:0000313" key="1">
    <source>
        <dbReference type="EMBL" id="CAD7230863.1"/>
    </source>
</evidence>
<gene>
    <name evidence="1" type="ORF">CTOB1V02_LOCUS8719</name>
</gene>
<feature type="non-terminal residue" evidence="1">
    <location>
        <position position="146"/>
    </location>
</feature>
<dbReference type="EMBL" id="OB663017">
    <property type="protein sequence ID" value="CAD7230863.1"/>
    <property type="molecule type" value="Genomic_DNA"/>
</dbReference>
<accession>A0A7R8WI21</accession>
<sequence>RGLGVGELLPEIQSTLEEGDGKYLIIDVGASRTSKNFHRDLDGDIQRGRETAAPEGSSPLLLYRALQPAMYSKEKTLDVEILLLKYKKQQTERTGIRMWRSKMRVEAQNESEFTENGAMGTDTDTAHYCAPLEGSGHLGQDKRCSL</sequence>
<proteinExistence type="predicted"/>
<feature type="non-terminal residue" evidence="1">
    <location>
        <position position="1"/>
    </location>
</feature>